<evidence type="ECO:0000313" key="2">
    <source>
        <dbReference type="Proteomes" id="UP001230220"/>
    </source>
</evidence>
<organism evidence="1 2">
    <name type="scientific">Breznakia pachnodae</name>
    <dbReference type="NCBI Taxonomy" id="265178"/>
    <lineage>
        <taxon>Bacteria</taxon>
        <taxon>Bacillati</taxon>
        <taxon>Bacillota</taxon>
        <taxon>Erysipelotrichia</taxon>
        <taxon>Erysipelotrichales</taxon>
        <taxon>Erysipelotrichaceae</taxon>
        <taxon>Breznakia</taxon>
    </lineage>
</organism>
<accession>A0ABU0E6W1</accession>
<comment type="caution">
    <text evidence="1">The sequence shown here is derived from an EMBL/GenBank/DDBJ whole genome shotgun (WGS) entry which is preliminary data.</text>
</comment>
<evidence type="ECO:0000313" key="1">
    <source>
        <dbReference type="EMBL" id="MDQ0362561.1"/>
    </source>
</evidence>
<proteinExistence type="predicted"/>
<reference evidence="1 2" key="1">
    <citation type="submission" date="2023-07" db="EMBL/GenBank/DDBJ databases">
        <title>Genomic Encyclopedia of Type Strains, Phase IV (KMG-IV): sequencing the most valuable type-strain genomes for metagenomic binning, comparative biology and taxonomic classification.</title>
        <authorList>
            <person name="Goeker M."/>
        </authorList>
    </citation>
    <scope>NUCLEOTIDE SEQUENCE [LARGE SCALE GENOMIC DNA]</scope>
    <source>
        <strain evidence="1 2">DSM 16784</strain>
    </source>
</reference>
<keyword evidence="2" id="KW-1185">Reference proteome</keyword>
<sequence length="91" mass="10918">MNKRKKKKMLKKTAIVLMDECCLIGMNREEKLKLLEEYEDFLLNVAYRRKYSDLKENQQIYFFIPRIGTMKRSQALEPMINRCRKAPAGEK</sequence>
<dbReference type="EMBL" id="JAUSUR010000007">
    <property type="protein sequence ID" value="MDQ0362561.1"/>
    <property type="molecule type" value="Genomic_DNA"/>
</dbReference>
<name>A0ABU0E6W1_9FIRM</name>
<gene>
    <name evidence="1" type="ORF">J2S15_003315</name>
</gene>
<protein>
    <submittedName>
        <fullName evidence="1">Uncharacterized protein</fullName>
    </submittedName>
</protein>
<dbReference type="RefSeq" id="WP_307410288.1">
    <property type="nucleotide sequence ID" value="NZ_JAUSUR010000007.1"/>
</dbReference>
<dbReference type="Proteomes" id="UP001230220">
    <property type="component" value="Unassembled WGS sequence"/>
</dbReference>